<keyword evidence="3 8" id="KW-0732">Signal</keyword>
<dbReference type="InterPro" id="IPR013517">
    <property type="entry name" value="FG-GAP"/>
</dbReference>
<dbReference type="InterPro" id="IPR056376">
    <property type="entry name" value="DEX1_C"/>
</dbReference>
<feature type="region of interest" description="Disordered" evidence="6">
    <location>
        <begin position="308"/>
        <end position="330"/>
    </location>
</feature>
<dbReference type="InterPro" id="IPR045232">
    <property type="entry name" value="FAM234"/>
</dbReference>
<dbReference type="Pfam" id="PF23722">
    <property type="entry name" value="Beta-sand_DEX1"/>
    <property type="match status" value="1"/>
</dbReference>
<evidence type="ECO:0000256" key="1">
    <source>
        <dbReference type="ARBA" id="ARBA00004167"/>
    </source>
</evidence>
<evidence type="ECO:0000256" key="7">
    <source>
        <dbReference type="SAM" id="Phobius"/>
    </source>
</evidence>
<evidence type="ECO:0000256" key="6">
    <source>
        <dbReference type="SAM" id="MobiDB-lite"/>
    </source>
</evidence>
<reference evidence="10 11" key="1">
    <citation type="journal article" date="2023" name="IScience">
        <title>Expanded male sex-determining region conserved during the evolution of homothallism in the green alga Volvox.</title>
        <authorList>
            <person name="Yamamoto K."/>
            <person name="Matsuzaki R."/>
            <person name="Mahakham W."/>
            <person name="Heman W."/>
            <person name="Sekimoto H."/>
            <person name="Kawachi M."/>
            <person name="Minakuchi Y."/>
            <person name="Toyoda A."/>
            <person name="Nozaki H."/>
        </authorList>
    </citation>
    <scope>NUCLEOTIDE SEQUENCE [LARGE SCALE GENOMIC DNA]</scope>
    <source>
        <strain evidence="10 11">NIES-4468</strain>
    </source>
</reference>
<feature type="transmembrane region" description="Helical" evidence="7">
    <location>
        <begin position="966"/>
        <end position="985"/>
    </location>
</feature>
<feature type="region of interest" description="Disordered" evidence="6">
    <location>
        <begin position="190"/>
        <end position="249"/>
    </location>
</feature>
<dbReference type="PANTHER" id="PTHR21419">
    <property type="match status" value="1"/>
</dbReference>
<dbReference type="Proteomes" id="UP001165090">
    <property type="component" value="Unassembled WGS sequence"/>
</dbReference>
<proteinExistence type="predicted"/>
<evidence type="ECO:0000256" key="2">
    <source>
        <dbReference type="ARBA" id="ARBA00022692"/>
    </source>
</evidence>
<sequence length="994" mass="107161">MHRAWSLSALLVFCLHYGALSQLSTPIAHGSQLASVDATSKYRSRKADMDREGDIQHEGPVPGATHCGRHRLDLAWMTEATSSVYATPLITDLHADGRRDIVVPSFVHYLEVMEGPNGGQAVGWPAFHASSVHASPLLYDIDFDGVRDIMLATYDGQLLFFKDTGEKMPEGFQISRLRVRKDWYVGLDPKDPFDHSHPDVGDGDGDGDGGGAGKTNAGPNSKALPQQQQKQGNAARTSPVSNVTELRPKGSIDDRINKFVRQITEYRQKYGELAADKLMEETRATNTAFYEAVVAAIKQQLLHQEFGTNATTSPQSSSRRRLMQVPGADEAAAAAGGAATATVETAGAGDSVTEEAAGSFDVFEDTYDAQLASDDGLIFGSTLEDVQQEQQEQQDDDGGAGFADEFSYQGDVDTAEAAADIGARALGGALDDFLNRLEYDEFGDLEVTAELRESEAALHEHGVDPRAADPDELLVDSYSHLYLGDYHGDGSRGRRGWSDEDFTQSAHPDAKGGYVYVDPHIMTTPAIADIDGDGHDELVVAVSYFYDREYYDDPEHAKDLKGTDLSKYVASGVAVFDLRTRTEKWVQHLDLSTDTATYKAYAYSSPTLVDIDKDGLLEVVVGTSMGFLYVLDAKGAPVAGWPIQMGEIQAQPLVADINNDGELEIFIADMRGNLAAFNLRGEEVWERHVRSAVSQGAVAGDIDGDGQLEVVLGTASGYIYALAGSTGTDIPNWPYRARGRVQAAPTITQLIEGTGMQVIVSAFDGFLYVIDGLQGCADVADMGETSYAAVLVDDIDGDGMLELLSTTMNGNVYAFETGAPYHPLKTWTSQVMGPNGQVARFDFTGIFATPSSRRARDVAGERLQVQFEVVDKRVAFKDDGTLLPGGRGPYNVTVVLKGVGVREMAAGDAPVVGVADSFPGPGRYSVDIPCPKTQASAVVRLEMVDSSGLSYADEFPLSFHMHFHRLLKWVIALPLGLMLAVLLAATGPQRSHAA</sequence>
<gene>
    <name evidence="10" type="ORF">VaNZ11_002330</name>
</gene>
<evidence type="ECO:0000313" key="10">
    <source>
        <dbReference type="EMBL" id="GLI60241.1"/>
    </source>
</evidence>
<dbReference type="Pfam" id="PF13517">
    <property type="entry name" value="FG-GAP_3"/>
    <property type="match status" value="1"/>
</dbReference>
<dbReference type="EMBL" id="BSDZ01000005">
    <property type="protein sequence ID" value="GLI60241.1"/>
    <property type="molecule type" value="Genomic_DNA"/>
</dbReference>
<dbReference type="InterPro" id="IPR015943">
    <property type="entry name" value="WD40/YVTN_repeat-like_dom_sf"/>
</dbReference>
<evidence type="ECO:0000256" key="8">
    <source>
        <dbReference type="SAM" id="SignalP"/>
    </source>
</evidence>
<organism evidence="10 11">
    <name type="scientific">Volvox africanus</name>
    <dbReference type="NCBI Taxonomy" id="51714"/>
    <lineage>
        <taxon>Eukaryota</taxon>
        <taxon>Viridiplantae</taxon>
        <taxon>Chlorophyta</taxon>
        <taxon>core chlorophytes</taxon>
        <taxon>Chlorophyceae</taxon>
        <taxon>CS clade</taxon>
        <taxon>Chlamydomonadales</taxon>
        <taxon>Volvocaceae</taxon>
        <taxon>Volvox</taxon>
    </lineage>
</organism>
<feature type="compositionally biased region" description="Polar residues" evidence="6">
    <location>
        <begin position="217"/>
        <end position="244"/>
    </location>
</feature>
<dbReference type="SUPFAM" id="SSF69318">
    <property type="entry name" value="Integrin alpha N-terminal domain"/>
    <property type="match status" value="2"/>
</dbReference>
<keyword evidence="11" id="KW-1185">Reference proteome</keyword>
<feature type="signal peptide" evidence="8">
    <location>
        <begin position="1"/>
        <end position="21"/>
    </location>
</feature>
<accession>A0ABQ5RRN5</accession>
<keyword evidence="4 7" id="KW-1133">Transmembrane helix</keyword>
<feature type="compositionally biased region" description="Basic and acidic residues" evidence="6">
    <location>
        <begin position="190"/>
        <end position="200"/>
    </location>
</feature>
<keyword evidence="5 7" id="KW-0472">Membrane</keyword>
<dbReference type="Gene3D" id="2.130.10.10">
    <property type="entry name" value="YVTN repeat-like/Quinoprotein amine dehydrogenase"/>
    <property type="match status" value="1"/>
</dbReference>
<protein>
    <recommendedName>
        <fullName evidence="9">DEX1 C-terminal domain-containing protein</fullName>
    </recommendedName>
</protein>
<evidence type="ECO:0000256" key="4">
    <source>
        <dbReference type="ARBA" id="ARBA00022989"/>
    </source>
</evidence>
<comment type="caution">
    <text evidence="10">The sequence shown here is derived from an EMBL/GenBank/DDBJ whole genome shotgun (WGS) entry which is preliminary data.</text>
</comment>
<feature type="domain" description="DEX1 C-terminal" evidence="9">
    <location>
        <begin position="845"/>
        <end position="960"/>
    </location>
</feature>
<evidence type="ECO:0000256" key="5">
    <source>
        <dbReference type="ARBA" id="ARBA00023136"/>
    </source>
</evidence>
<dbReference type="PANTHER" id="PTHR21419:SF23">
    <property type="entry name" value="PROTEIN DEFECTIVE IN EXINE FORMATION 1"/>
    <property type="match status" value="1"/>
</dbReference>
<feature type="compositionally biased region" description="Polar residues" evidence="6">
    <location>
        <begin position="308"/>
        <end position="317"/>
    </location>
</feature>
<evidence type="ECO:0000259" key="9">
    <source>
        <dbReference type="Pfam" id="PF23722"/>
    </source>
</evidence>
<feature type="region of interest" description="Disordered" evidence="6">
    <location>
        <begin position="45"/>
        <end position="66"/>
    </location>
</feature>
<evidence type="ECO:0000313" key="11">
    <source>
        <dbReference type="Proteomes" id="UP001165090"/>
    </source>
</evidence>
<evidence type="ECO:0000256" key="3">
    <source>
        <dbReference type="ARBA" id="ARBA00022729"/>
    </source>
</evidence>
<feature type="compositionally biased region" description="Basic and acidic residues" evidence="6">
    <location>
        <begin position="45"/>
        <end position="57"/>
    </location>
</feature>
<comment type="subcellular location">
    <subcellularLocation>
        <location evidence="1">Membrane</location>
        <topology evidence="1">Single-pass membrane protein</topology>
    </subcellularLocation>
</comment>
<name>A0ABQ5RRN5_9CHLO</name>
<keyword evidence="2 7" id="KW-0812">Transmembrane</keyword>
<feature type="chain" id="PRO_5045833393" description="DEX1 C-terminal domain-containing protein" evidence="8">
    <location>
        <begin position="22"/>
        <end position="994"/>
    </location>
</feature>
<dbReference type="InterPro" id="IPR028994">
    <property type="entry name" value="Integrin_alpha_N"/>
</dbReference>